<evidence type="ECO:0000256" key="4">
    <source>
        <dbReference type="SAM" id="MobiDB-lite"/>
    </source>
</evidence>
<name>A0AAN8QPA4_9TELE</name>
<keyword evidence="8" id="KW-1185">Reference proteome</keyword>
<accession>A0AAN8QPA4</accession>
<reference evidence="7 8" key="1">
    <citation type="submission" date="2021-04" db="EMBL/GenBank/DDBJ databases">
        <authorList>
            <person name="De Guttry C."/>
            <person name="Zahm M."/>
            <person name="Klopp C."/>
            <person name="Cabau C."/>
            <person name="Louis A."/>
            <person name="Berthelot C."/>
            <person name="Parey E."/>
            <person name="Roest Crollius H."/>
            <person name="Montfort J."/>
            <person name="Robinson-Rechavi M."/>
            <person name="Bucao C."/>
            <person name="Bouchez O."/>
            <person name="Gislard M."/>
            <person name="Lluch J."/>
            <person name="Milhes M."/>
            <person name="Lampietro C."/>
            <person name="Lopez Roques C."/>
            <person name="Donnadieu C."/>
            <person name="Braasch I."/>
            <person name="Desvignes T."/>
            <person name="Postlethwait J."/>
            <person name="Bobe J."/>
            <person name="Wedekind C."/>
            <person name="Guiguen Y."/>
        </authorList>
    </citation>
    <scope>NUCLEOTIDE SEQUENCE [LARGE SCALE GENOMIC DNA]</scope>
    <source>
        <strain evidence="7">Cs_M1</strain>
        <tissue evidence="7">Blood</tissue>
    </source>
</reference>
<dbReference type="PANTHER" id="PTHR44991:SF1">
    <property type="entry name" value="IMMUNOGLOBULIN SUPERFAMILY MEMBER 5"/>
    <property type="match status" value="1"/>
</dbReference>
<dbReference type="Gene3D" id="3.40.30.10">
    <property type="entry name" value="Glutaredoxin"/>
    <property type="match status" value="1"/>
</dbReference>
<proteinExistence type="predicted"/>
<keyword evidence="5" id="KW-0812">Transmembrane</keyword>
<evidence type="ECO:0000313" key="7">
    <source>
        <dbReference type="EMBL" id="KAK6296632.1"/>
    </source>
</evidence>
<dbReference type="Pfam" id="PF04908">
    <property type="entry name" value="SH3BGR"/>
    <property type="match status" value="1"/>
</dbReference>
<dbReference type="Pfam" id="PF00047">
    <property type="entry name" value="ig"/>
    <property type="match status" value="1"/>
</dbReference>
<evidence type="ECO:0000256" key="5">
    <source>
        <dbReference type="SAM" id="Phobius"/>
    </source>
</evidence>
<evidence type="ECO:0000256" key="1">
    <source>
        <dbReference type="ARBA" id="ARBA00004370"/>
    </source>
</evidence>
<feature type="domain" description="Ig-like" evidence="6">
    <location>
        <begin position="415"/>
        <end position="511"/>
    </location>
</feature>
<dbReference type="SUPFAM" id="SSF48726">
    <property type="entry name" value="Immunoglobulin"/>
    <property type="match status" value="2"/>
</dbReference>
<dbReference type="InterPro" id="IPR013783">
    <property type="entry name" value="Ig-like_fold"/>
</dbReference>
<feature type="compositionally biased region" description="Low complexity" evidence="4">
    <location>
        <begin position="628"/>
        <end position="638"/>
    </location>
</feature>
<gene>
    <name evidence="7" type="ORF">J4Q44_G00327740</name>
</gene>
<comment type="caution">
    <text evidence="7">The sequence shown here is derived from an EMBL/GenBank/DDBJ whole genome shotgun (WGS) entry which is preliminary data.</text>
</comment>
<keyword evidence="5" id="KW-1133">Transmembrane helix</keyword>
<dbReference type="Gene3D" id="2.60.40.10">
    <property type="entry name" value="Immunoglobulins"/>
    <property type="match status" value="2"/>
</dbReference>
<dbReference type="CDD" id="cd03030">
    <property type="entry name" value="GRX_SH3BGR"/>
    <property type="match status" value="1"/>
</dbReference>
<dbReference type="InterPro" id="IPR036179">
    <property type="entry name" value="Ig-like_dom_sf"/>
</dbReference>
<evidence type="ECO:0000313" key="8">
    <source>
        <dbReference type="Proteomes" id="UP001356427"/>
    </source>
</evidence>
<dbReference type="SMART" id="SM00409">
    <property type="entry name" value="IG"/>
    <property type="match status" value="2"/>
</dbReference>
<dbReference type="SUPFAM" id="SSF52833">
    <property type="entry name" value="Thioredoxin-like"/>
    <property type="match status" value="1"/>
</dbReference>
<feature type="transmembrane region" description="Helical" evidence="5">
    <location>
        <begin position="527"/>
        <end position="552"/>
    </location>
</feature>
<organism evidence="7 8">
    <name type="scientific">Coregonus suidteri</name>
    <dbReference type="NCBI Taxonomy" id="861788"/>
    <lineage>
        <taxon>Eukaryota</taxon>
        <taxon>Metazoa</taxon>
        <taxon>Chordata</taxon>
        <taxon>Craniata</taxon>
        <taxon>Vertebrata</taxon>
        <taxon>Euteleostomi</taxon>
        <taxon>Actinopterygii</taxon>
        <taxon>Neopterygii</taxon>
        <taxon>Teleostei</taxon>
        <taxon>Protacanthopterygii</taxon>
        <taxon>Salmoniformes</taxon>
        <taxon>Salmonidae</taxon>
        <taxon>Coregoninae</taxon>
        <taxon>Coregonus</taxon>
    </lineage>
</organism>
<feature type="compositionally biased region" description="Acidic residues" evidence="4">
    <location>
        <begin position="111"/>
        <end position="147"/>
    </location>
</feature>
<dbReference type="InterPro" id="IPR036249">
    <property type="entry name" value="Thioredoxin-like_sf"/>
</dbReference>
<dbReference type="Pfam" id="PF22705">
    <property type="entry name" value="C2-set_3"/>
    <property type="match status" value="1"/>
</dbReference>
<comment type="subcellular location">
    <subcellularLocation>
        <location evidence="1">Membrane</location>
    </subcellularLocation>
</comment>
<dbReference type="EMBL" id="JAGTTL010000032">
    <property type="protein sequence ID" value="KAK6296632.1"/>
    <property type="molecule type" value="Genomic_DNA"/>
</dbReference>
<dbReference type="InterPro" id="IPR003599">
    <property type="entry name" value="Ig_sub"/>
</dbReference>
<evidence type="ECO:0000259" key="6">
    <source>
        <dbReference type="PROSITE" id="PS50835"/>
    </source>
</evidence>
<keyword evidence="2 5" id="KW-0472">Membrane</keyword>
<feature type="domain" description="Ig-like" evidence="6">
    <location>
        <begin position="299"/>
        <end position="408"/>
    </location>
</feature>
<feature type="region of interest" description="Disordered" evidence="4">
    <location>
        <begin position="628"/>
        <end position="657"/>
    </location>
</feature>
<keyword evidence="3" id="KW-0393">Immunoglobulin domain</keyword>
<dbReference type="PANTHER" id="PTHR44991">
    <property type="entry name" value="IMMUNOGLOBULIN SUPERFAMILY MEMBER 5"/>
    <property type="match status" value="1"/>
</dbReference>
<dbReference type="InterPro" id="IPR053896">
    <property type="entry name" value="BTN3A2-like_Ig-C"/>
</dbReference>
<dbReference type="PROSITE" id="PS50835">
    <property type="entry name" value="IG_LIKE"/>
    <property type="match status" value="2"/>
</dbReference>
<dbReference type="InterPro" id="IPR007110">
    <property type="entry name" value="Ig-like_dom"/>
</dbReference>
<dbReference type="Proteomes" id="UP001356427">
    <property type="component" value="Unassembled WGS sequence"/>
</dbReference>
<feature type="region of interest" description="Disordered" evidence="4">
    <location>
        <begin position="96"/>
        <end position="156"/>
    </location>
</feature>
<sequence length="657" mass="71518">MVIKVFLASSSGSTAIKKKQQDVLGFLEALKVDYAPLDIACNEDNRMWMRENVPVEKKPTNGIPLPPQIFNEESYCGDYETFFDAKEDNAVYAFLGLPPPPGSKAPVKEEEAQEELEDEEAKGEDDQQVSEEEEELRQLEEEEEAPEVTEVYSGCAPSPLHGVAPDVDFLFSAGRRGRVVTARKGLGCGLLLPSLERPPVPALPDPSDNPPPIPLPTMPSTAHWECTCPPARPCRLKPANHTLSLQYTTAILEEIAAALSIVFLSLQPVVQYLSEIHKVTLSLEQWFDCSLGSMGNLIPLILLACVAQVLEARMQLEPRTITVLRGDTVRLICSTAEPWQVMVWILNGGSVLTISAQYGILSNNPNVTAMNRSTNQLSSWEFALKRVQRSHQGEVTCDLQNIQRQTADLFVQERGNVAITGGNVTVLKGEEVLFQCLAVGWYPEPSLTWLVNGREVDQGQYNISTEGPVDVDGLYNLTSDLSVQAAESSHVECLASVSALPTPQASSVRLTVVAEVVAENVCDDCTVLIAVTASVATVLLLLLLSICIVLCYRRRRRAKSSQPEAIRIDESESGRSSIAEATGGKVNLGYTTEGHSDAGRSDLIVTGGTHSQMRSIRAHKIPDVVSSSNFSLNTSQSNVPTDHSGDGSKNVRRVTTV</sequence>
<evidence type="ECO:0000256" key="3">
    <source>
        <dbReference type="ARBA" id="ARBA00023319"/>
    </source>
</evidence>
<evidence type="ECO:0000256" key="2">
    <source>
        <dbReference type="ARBA" id="ARBA00023136"/>
    </source>
</evidence>
<dbReference type="InterPro" id="IPR013151">
    <property type="entry name" value="Immunoglobulin_dom"/>
</dbReference>
<protein>
    <recommendedName>
        <fullName evidence="6">Ig-like domain-containing protein</fullName>
    </recommendedName>
</protein>
<dbReference type="AlphaFoldDB" id="A0AAN8QPA4"/>
<dbReference type="InterPro" id="IPR006993">
    <property type="entry name" value="Glut_rich_SH3-bd"/>
</dbReference>
<dbReference type="GO" id="GO:0016020">
    <property type="term" value="C:membrane"/>
    <property type="evidence" value="ECO:0007669"/>
    <property type="project" value="UniProtKB-SubCell"/>
</dbReference>